<reference evidence="2 3" key="1">
    <citation type="journal article" date="2021" name="BMC Genomics">
        <title>Datura genome reveals duplications of psychoactive alkaloid biosynthetic genes and high mutation rate following tissue culture.</title>
        <authorList>
            <person name="Rajewski A."/>
            <person name="Carter-House D."/>
            <person name="Stajich J."/>
            <person name="Litt A."/>
        </authorList>
    </citation>
    <scope>NUCLEOTIDE SEQUENCE [LARGE SCALE GENOMIC DNA]</scope>
    <source>
        <strain evidence="2">AR-01</strain>
    </source>
</reference>
<organism evidence="2 3">
    <name type="scientific">Datura stramonium</name>
    <name type="common">Jimsonweed</name>
    <name type="synonym">Common thornapple</name>
    <dbReference type="NCBI Taxonomy" id="4076"/>
    <lineage>
        <taxon>Eukaryota</taxon>
        <taxon>Viridiplantae</taxon>
        <taxon>Streptophyta</taxon>
        <taxon>Embryophyta</taxon>
        <taxon>Tracheophyta</taxon>
        <taxon>Spermatophyta</taxon>
        <taxon>Magnoliopsida</taxon>
        <taxon>eudicotyledons</taxon>
        <taxon>Gunneridae</taxon>
        <taxon>Pentapetalae</taxon>
        <taxon>asterids</taxon>
        <taxon>lamiids</taxon>
        <taxon>Solanales</taxon>
        <taxon>Solanaceae</taxon>
        <taxon>Solanoideae</taxon>
        <taxon>Datureae</taxon>
        <taxon>Datura</taxon>
    </lineage>
</organism>
<feature type="compositionally biased region" description="Polar residues" evidence="1">
    <location>
        <begin position="60"/>
        <end position="72"/>
    </location>
</feature>
<protein>
    <submittedName>
        <fullName evidence="2">Uncharacterized protein</fullName>
    </submittedName>
</protein>
<feature type="non-terminal residue" evidence="2">
    <location>
        <position position="1"/>
    </location>
</feature>
<comment type="caution">
    <text evidence="2">The sequence shown here is derived from an EMBL/GenBank/DDBJ whole genome shotgun (WGS) entry which is preliminary data.</text>
</comment>
<evidence type="ECO:0000256" key="1">
    <source>
        <dbReference type="SAM" id="MobiDB-lite"/>
    </source>
</evidence>
<keyword evidence="3" id="KW-1185">Reference proteome</keyword>
<accession>A0ABS8Y799</accession>
<sequence length="108" mass="11400">KKADDSSHGTDTSREAVEQNTPPPNSTPAHDEVLAPMPSTPTPAPAEAEVLAPMPPTTELAETNSPENSTSKSISDHVTDSESSSESSDVHVIEDLVNNVIAEHDFNI</sequence>
<feature type="compositionally biased region" description="Basic and acidic residues" evidence="1">
    <location>
        <begin position="1"/>
        <end position="17"/>
    </location>
</feature>
<evidence type="ECO:0000313" key="2">
    <source>
        <dbReference type="EMBL" id="MCE5167221.1"/>
    </source>
</evidence>
<dbReference type="Proteomes" id="UP000823775">
    <property type="component" value="Unassembled WGS sequence"/>
</dbReference>
<dbReference type="EMBL" id="JACEIK010063777">
    <property type="protein sequence ID" value="MCE5167221.1"/>
    <property type="molecule type" value="Genomic_DNA"/>
</dbReference>
<name>A0ABS8Y799_DATST</name>
<gene>
    <name evidence="2" type="ORF">HAX54_042936</name>
</gene>
<proteinExistence type="predicted"/>
<evidence type="ECO:0000313" key="3">
    <source>
        <dbReference type="Proteomes" id="UP000823775"/>
    </source>
</evidence>
<feature type="region of interest" description="Disordered" evidence="1">
    <location>
        <begin position="1"/>
        <end position="91"/>
    </location>
</feature>